<dbReference type="Proteomes" id="UP001148662">
    <property type="component" value="Unassembled WGS sequence"/>
</dbReference>
<evidence type="ECO:0000313" key="1">
    <source>
        <dbReference type="EMBL" id="KAJ3551140.1"/>
    </source>
</evidence>
<name>A0ACC1T1K3_9APHY</name>
<comment type="caution">
    <text evidence="1">The sequence shown here is derived from an EMBL/GenBank/DDBJ whole genome shotgun (WGS) entry which is preliminary data.</text>
</comment>
<reference evidence="1" key="1">
    <citation type="submission" date="2022-07" db="EMBL/GenBank/DDBJ databases">
        <title>Genome Sequence of Phlebia brevispora.</title>
        <authorList>
            <person name="Buettner E."/>
        </authorList>
    </citation>
    <scope>NUCLEOTIDE SEQUENCE</scope>
    <source>
        <strain evidence="1">MPL23</strain>
    </source>
</reference>
<dbReference type="EMBL" id="JANHOG010000855">
    <property type="protein sequence ID" value="KAJ3551140.1"/>
    <property type="molecule type" value="Genomic_DNA"/>
</dbReference>
<proteinExistence type="predicted"/>
<protein>
    <submittedName>
        <fullName evidence="1">Uncharacterized protein</fullName>
    </submittedName>
</protein>
<sequence length="255" mass="27682">MWYSNNGGGFICIAHWLHRILAGPKNTTIPQAGLDTMARDGQLAMLITKAIVTNTSIDPSGELIYNPISFGFHNGTPFAPTFDWLEPPVDKIINGRHDAFTMRMADTCQPFALTPPAAPLFDPKKTAIVSNGRCASSCSLFSVTMAKEEGAKMVVVGGKDGVQQEYCGTVGGQSTDFSTIDTSVKTTHLKNNSLAPPDFQTNSVQGITWRLGFGIQDPTQPEEWQNHPADVNLHLTPDIVNNPIAIWEQVAKTVL</sequence>
<evidence type="ECO:0000313" key="2">
    <source>
        <dbReference type="Proteomes" id="UP001148662"/>
    </source>
</evidence>
<accession>A0ACC1T1K3</accession>
<organism evidence="1 2">
    <name type="scientific">Phlebia brevispora</name>
    <dbReference type="NCBI Taxonomy" id="194682"/>
    <lineage>
        <taxon>Eukaryota</taxon>
        <taxon>Fungi</taxon>
        <taxon>Dikarya</taxon>
        <taxon>Basidiomycota</taxon>
        <taxon>Agaricomycotina</taxon>
        <taxon>Agaricomycetes</taxon>
        <taxon>Polyporales</taxon>
        <taxon>Meruliaceae</taxon>
        <taxon>Phlebia</taxon>
    </lineage>
</organism>
<gene>
    <name evidence="1" type="ORF">NM688_g4895</name>
</gene>
<keyword evidence="2" id="KW-1185">Reference proteome</keyword>